<accession>A0A4Q7KPT7</accession>
<dbReference type="Proteomes" id="UP000294257">
    <property type="component" value="Unassembled WGS sequence"/>
</dbReference>
<evidence type="ECO:0000313" key="1">
    <source>
        <dbReference type="EMBL" id="RZS37711.1"/>
    </source>
</evidence>
<gene>
    <name evidence="1" type="ORF">EV193_105269</name>
</gene>
<dbReference type="AlphaFoldDB" id="A0A4Q7KPT7"/>
<protein>
    <submittedName>
        <fullName evidence="1">Uncharacterized protein</fullName>
    </submittedName>
</protein>
<name>A0A4Q7KPT7_9PSEU</name>
<reference evidence="1 2" key="1">
    <citation type="submission" date="2019-02" db="EMBL/GenBank/DDBJ databases">
        <title>Genomic Encyclopedia of Type Strains, Phase IV (KMG-IV): sequencing the most valuable type-strain genomes for metagenomic binning, comparative biology and taxonomic classification.</title>
        <authorList>
            <person name="Goeker M."/>
        </authorList>
    </citation>
    <scope>NUCLEOTIDE SEQUENCE [LARGE SCALE GENOMIC DNA]</scope>
    <source>
        <strain evidence="1 2">DSM 101727</strain>
    </source>
</reference>
<comment type="caution">
    <text evidence="1">The sequence shown here is derived from an EMBL/GenBank/DDBJ whole genome shotgun (WGS) entry which is preliminary data.</text>
</comment>
<dbReference type="RefSeq" id="WP_130345167.1">
    <property type="nucleotide sequence ID" value="NZ_SGWQ01000005.1"/>
</dbReference>
<organism evidence="1 2">
    <name type="scientific">Herbihabitans rhizosphaerae</name>
    <dbReference type="NCBI Taxonomy" id="1872711"/>
    <lineage>
        <taxon>Bacteria</taxon>
        <taxon>Bacillati</taxon>
        <taxon>Actinomycetota</taxon>
        <taxon>Actinomycetes</taxon>
        <taxon>Pseudonocardiales</taxon>
        <taxon>Pseudonocardiaceae</taxon>
        <taxon>Herbihabitans</taxon>
    </lineage>
</organism>
<dbReference type="EMBL" id="SGWQ01000005">
    <property type="protein sequence ID" value="RZS37711.1"/>
    <property type="molecule type" value="Genomic_DNA"/>
</dbReference>
<keyword evidence="2" id="KW-1185">Reference proteome</keyword>
<evidence type="ECO:0000313" key="2">
    <source>
        <dbReference type="Proteomes" id="UP000294257"/>
    </source>
</evidence>
<proteinExistence type="predicted"/>
<sequence length="132" mass="14117">MAISVTTVFGLGAKEATDLTDVLAEVRRHAAATRTGWRRGMPILLVAIRVPGTDDEFGEPGVTIGRLVRGGTMLHADLTLPRSARTRDTAREFLTGAFDRTAALVRERVSRTGSDWPLGAVEAELAGLLPHG</sequence>